<feature type="compositionally biased region" description="Basic residues" evidence="1">
    <location>
        <begin position="77"/>
        <end position="93"/>
    </location>
</feature>
<feature type="chain" id="PRO_5004565111" description="Periplasmic protein" evidence="2">
    <location>
        <begin position="27"/>
        <end position="93"/>
    </location>
</feature>
<dbReference type="PATRIC" id="fig|1172190.3.peg.276"/>
<dbReference type="RefSeq" id="WP_021286570.1">
    <property type="nucleotide sequence ID" value="NZ_AUPZ01000002.1"/>
</dbReference>
<accession>T0JHA7</accession>
<dbReference type="EMBL" id="AUPZ01000002">
    <property type="protein sequence ID" value="EQB40490.1"/>
    <property type="molecule type" value="Genomic_DNA"/>
</dbReference>
<evidence type="ECO:0008006" key="5">
    <source>
        <dbReference type="Google" id="ProtNLM"/>
    </source>
</evidence>
<feature type="region of interest" description="Disordered" evidence="1">
    <location>
        <begin position="61"/>
        <end position="93"/>
    </location>
</feature>
<gene>
    <name evidence="3" type="ORF">M947_01445</name>
</gene>
<comment type="caution">
    <text evidence="3">The sequence shown here is derived from an EMBL/GenBank/DDBJ whole genome shotgun (WGS) entry which is preliminary data.</text>
</comment>
<dbReference type="AlphaFoldDB" id="T0JHA7"/>
<sequence length="93" mass="9553">MKKLNLTALLLGVALFMGFGVTSASAEGMRCGAGKCGSSMKKPVEAAGKCGTEKKTTKRAGKCGAKKREAKEAGKCGAKKREAKRKGKCGGNN</sequence>
<evidence type="ECO:0000256" key="2">
    <source>
        <dbReference type="SAM" id="SignalP"/>
    </source>
</evidence>
<proteinExistence type="predicted"/>
<reference evidence="3 4" key="1">
    <citation type="submission" date="2013-07" db="EMBL/GenBank/DDBJ databases">
        <title>Sulfurimonas hongkongensis AST-10 Genome Sequencing.</title>
        <authorList>
            <person name="Cai L."/>
            <person name="Zhang T."/>
        </authorList>
    </citation>
    <scope>NUCLEOTIDE SEQUENCE [LARGE SCALE GENOMIC DNA]</scope>
    <source>
        <strain evidence="3 4">AST-10</strain>
    </source>
</reference>
<feature type="signal peptide" evidence="2">
    <location>
        <begin position="1"/>
        <end position="26"/>
    </location>
</feature>
<protein>
    <recommendedName>
        <fullName evidence="5">Periplasmic protein</fullName>
    </recommendedName>
</protein>
<evidence type="ECO:0000313" key="4">
    <source>
        <dbReference type="Proteomes" id="UP000015520"/>
    </source>
</evidence>
<dbReference type="STRING" id="1172190.M947_01445"/>
<evidence type="ECO:0000313" key="3">
    <source>
        <dbReference type="EMBL" id="EQB40490.1"/>
    </source>
</evidence>
<name>T0JHA7_9BACT</name>
<organism evidence="3 4">
    <name type="scientific">Sulfurimonas hongkongensis</name>
    <dbReference type="NCBI Taxonomy" id="1172190"/>
    <lineage>
        <taxon>Bacteria</taxon>
        <taxon>Pseudomonadati</taxon>
        <taxon>Campylobacterota</taxon>
        <taxon>Epsilonproteobacteria</taxon>
        <taxon>Campylobacterales</taxon>
        <taxon>Sulfurimonadaceae</taxon>
        <taxon>Sulfurimonas</taxon>
    </lineage>
</organism>
<keyword evidence="4" id="KW-1185">Reference proteome</keyword>
<evidence type="ECO:0000256" key="1">
    <source>
        <dbReference type="SAM" id="MobiDB-lite"/>
    </source>
</evidence>
<keyword evidence="2" id="KW-0732">Signal</keyword>
<dbReference type="Proteomes" id="UP000015520">
    <property type="component" value="Unassembled WGS sequence"/>
</dbReference>